<dbReference type="Gene3D" id="3.40.50.150">
    <property type="entry name" value="Vaccinia Virus protein VP39"/>
    <property type="match status" value="1"/>
</dbReference>
<protein>
    <recommendedName>
        <fullName evidence="2">Methylase</fullName>
    </recommendedName>
</protein>
<dbReference type="PANTHER" id="PTHR20974:SF0">
    <property type="entry name" value="UPF0585 PROTEIN CG18661"/>
    <property type="match status" value="1"/>
</dbReference>
<dbReference type="InterPro" id="IPR010342">
    <property type="entry name" value="DUF938"/>
</dbReference>
<dbReference type="AlphaFoldDB" id="A0A0F9NGF7"/>
<evidence type="ECO:0008006" key="2">
    <source>
        <dbReference type="Google" id="ProtNLM"/>
    </source>
</evidence>
<sequence length="199" mass="22358">MTEGKPFSQACENNKQVILEKLAAQFSGFGTVLEIGSGTGQHAVHFARNLPQLTWQPSDHPRNYQLCESWLAEARLPNINKPLALDVSLNDWSLSPVDGVFSANTAHIMSWPEVKAMFRGVAVHLQQRGVFCLYGPFKYSGHFTSASNQQFDASLRQQNSTMGIRDMDELKKANRETGLVLASDFEMPANNRLLVWRKY</sequence>
<reference evidence="1" key="1">
    <citation type="journal article" date="2015" name="Nature">
        <title>Complex archaea that bridge the gap between prokaryotes and eukaryotes.</title>
        <authorList>
            <person name="Spang A."/>
            <person name="Saw J.H."/>
            <person name="Jorgensen S.L."/>
            <person name="Zaremba-Niedzwiedzka K."/>
            <person name="Martijn J."/>
            <person name="Lind A.E."/>
            <person name="van Eijk R."/>
            <person name="Schleper C."/>
            <person name="Guy L."/>
            <person name="Ettema T.J."/>
        </authorList>
    </citation>
    <scope>NUCLEOTIDE SEQUENCE</scope>
</reference>
<accession>A0A0F9NGF7</accession>
<dbReference type="InterPro" id="IPR029063">
    <property type="entry name" value="SAM-dependent_MTases_sf"/>
</dbReference>
<dbReference type="EMBL" id="LAZR01008171">
    <property type="protein sequence ID" value="KKM80507.1"/>
    <property type="molecule type" value="Genomic_DNA"/>
</dbReference>
<evidence type="ECO:0000313" key="1">
    <source>
        <dbReference type="EMBL" id="KKM80507.1"/>
    </source>
</evidence>
<comment type="caution">
    <text evidence="1">The sequence shown here is derived from an EMBL/GenBank/DDBJ whole genome shotgun (WGS) entry which is preliminary data.</text>
</comment>
<dbReference type="PANTHER" id="PTHR20974">
    <property type="entry name" value="UPF0585 PROTEIN CG18661"/>
    <property type="match status" value="1"/>
</dbReference>
<dbReference type="SUPFAM" id="SSF53335">
    <property type="entry name" value="S-adenosyl-L-methionine-dependent methyltransferases"/>
    <property type="match status" value="1"/>
</dbReference>
<name>A0A0F9NGF7_9ZZZZ</name>
<dbReference type="Pfam" id="PF06080">
    <property type="entry name" value="DUF938"/>
    <property type="match status" value="1"/>
</dbReference>
<gene>
    <name evidence="1" type="ORF">LCGC14_1339130</name>
</gene>
<proteinExistence type="predicted"/>
<organism evidence="1">
    <name type="scientific">marine sediment metagenome</name>
    <dbReference type="NCBI Taxonomy" id="412755"/>
    <lineage>
        <taxon>unclassified sequences</taxon>
        <taxon>metagenomes</taxon>
        <taxon>ecological metagenomes</taxon>
    </lineage>
</organism>